<proteinExistence type="predicted"/>
<dbReference type="InterPro" id="IPR036390">
    <property type="entry name" value="WH_DNA-bd_sf"/>
</dbReference>
<dbReference type="InterPro" id="IPR036388">
    <property type="entry name" value="WH-like_DNA-bd_sf"/>
</dbReference>
<dbReference type="Pfam" id="PF03551">
    <property type="entry name" value="PadR"/>
    <property type="match status" value="1"/>
</dbReference>
<reference evidence="2 3" key="1">
    <citation type="submission" date="2013-01" db="EMBL/GenBank/DDBJ databases">
        <title>Whole genome shotgun sequence of Gordonia soli NBRC 108243.</title>
        <authorList>
            <person name="Isaki-Nakamura S."/>
            <person name="Hosoyama A."/>
            <person name="Tsuchikane K."/>
            <person name="Ando Y."/>
            <person name="Baba S."/>
            <person name="Ohji S."/>
            <person name="Hamada M."/>
            <person name="Tamura T."/>
            <person name="Yamazoe A."/>
            <person name="Yamazaki S."/>
            <person name="Fujita N."/>
        </authorList>
    </citation>
    <scope>NUCLEOTIDE SEQUENCE [LARGE SCALE GENOMIC DNA]</scope>
    <source>
        <strain evidence="2 3">NBRC 108243</strain>
    </source>
</reference>
<dbReference type="Gene3D" id="1.10.10.10">
    <property type="entry name" value="Winged helix-like DNA-binding domain superfamily/Winged helix DNA-binding domain"/>
    <property type="match status" value="1"/>
</dbReference>
<protein>
    <submittedName>
        <fullName evidence="2">Putative PadR family transcriptional regulator</fullName>
    </submittedName>
</protein>
<organism evidence="2 3">
    <name type="scientific">Gordonia soli NBRC 108243</name>
    <dbReference type="NCBI Taxonomy" id="1223545"/>
    <lineage>
        <taxon>Bacteria</taxon>
        <taxon>Bacillati</taxon>
        <taxon>Actinomycetota</taxon>
        <taxon>Actinomycetes</taxon>
        <taxon>Mycobacteriales</taxon>
        <taxon>Gordoniaceae</taxon>
        <taxon>Gordonia</taxon>
    </lineage>
</organism>
<dbReference type="PANTHER" id="PTHR43252">
    <property type="entry name" value="TRANSCRIPTIONAL REGULATOR YQJI"/>
    <property type="match status" value="1"/>
</dbReference>
<evidence type="ECO:0000313" key="2">
    <source>
        <dbReference type="EMBL" id="GAC70789.1"/>
    </source>
</evidence>
<feature type="domain" description="Transcription regulator PadR N-terminal" evidence="1">
    <location>
        <begin position="16"/>
        <end position="91"/>
    </location>
</feature>
<gene>
    <name evidence="2" type="ORF">GS4_41_00350</name>
</gene>
<dbReference type="SUPFAM" id="SSF46785">
    <property type="entry name" value="Winged helix' DNA-binding domain"/>
    <property type="match status" value="1"/>
</dbReference>
<dbReference type="InterPro" id="IPR005149">
    <property type="entry name" value="Tscrpt_reg_PadR_N"/>
</dbReference>
<accession>M0QQW9</accession>
<dbReference type="EMBL" id="BANX01000041">
    <property type="protein sequence ID" value="GAC70789.1"/>
    <property type="molecule type" value="Genomic_DNA"/>
</dbReference>
<dbReference type="STRING" id="1223545.GS4_41_00350"/>
<keyword evidence="3" id="KW-1185">Reference proteome</keyword>
<dbReference type="AlphaFoldDB" id="M0QQW9"/>
<dbReference type="eggNOG" id="COG1695">
    <property type="taxonomic scope" value="Bacteria"/>
</dbReference>
<comment type="caution">
    <text evidence="2">The sequence shown here is derived from an EMBL/GenBank/DDBJ whole genome shotgun (WGS) entry which is preliminary data.</text>
</comment>
<dbReference type="Proteomes" id="UP000011666">
    <property type="component" value="Unassembled WGS sequence"/>
</dbReference>
<dbReference type="OrthoDB" id="8443918at2"/>
<evidence type="ECO:0000313" key="3">
    <source>
        <dbReference type="Proteomes" id="UP000011666"/>
    </source>
</evidence>
<evidence type="ECO:0000259" key="1">
    <source>
        <dbReference type="Pfam" id="PF03551"/>
    </source>
</evidence>
<sequence>MGLDRDGAPPPVAILVLGLLAERPMHPYEMFQTTIERREDRLAKFRAGTMYHTVDRLESKGLIEIHEVTRDGNRPERTIYAITDTGRAVLDRSLEIILARHPQEYPELYLALSEAHGLPRQRVVELLTDRLDLMRADLEDQTTAVDDARARGTPEMFYLDAGCRIATLQTQIDWIVDLLDRIRGSEIEWLDDPDSTYLEAAPQKAGDR</sequence>
<dbReference type="PANTHER" id="PTHR43252:SF7">
    <property type="entry name" value="TRANSCRIPTIONAL REGULATOR YQJI"/>
    <property type="match status" value="1"/>
</dbReference>
<name>M0QQW9_9ACTN</name>
<dbReference type="RefSeq" id="WP_007625131.1">
    <property type="nucleotide sequence ID" value="NZ_BANX01000041.1"/>
</dbReference>